<keyword evidence="2" id="KW-1185">Reference proteome</keyword>
<evidence type="ECO:0000313" key="1">
    <source>
        <dbReference type="EMBL" id="ASK65066.1"/>
    </source>
</evidence>
<dbReference type="EMBL" id="CP022316">
    <property type="protein sequence ID" value="ASK65066.1"/>
    <property type="molecule type" value="Genomic_DNA"/>
</dbReference>
<dbReference type="AlphaFoldDB" id="A0A220UAX1"/>
<dbReference type="KEGG" id="brv:CFK39_03625"/>
<dbReference type="OrthoDB" id="4794060at2"/>
<protein>
    <submittedName>
        <fullName evidence="1">Uncharacterized protein</fullName>
    </submittedName>
</protein>
<organism evidence="1 2">
    <name type="scientific">Brachybacterium avium</name>
    <dbReference type="NCBI Taxonomy" id="2017485"/>
    <lineage>
        <taxon>Bacteria</taxon>
        <taxon>Bacillati</taxon>
        <taxon>Actinomycetota</taxon>
        <taxon>Actinomycetes</taxon>
        <taxon>Micrococcales</taxon>
        <taxon>Dermabacteraceae</taxon>
        <taxon>Brachybacterium</taxon>
    </lineage>
</organism>
<dbReference type="Proteomes" id="UP000198398">
    <property type="component" value="Chromosome"/>
</dbReference>
<name>A0A220UAX1_9MICO</name>
<sequence length="113" mass="12176">MLLTPDMTDAFGDWIALDRIRRALFAARPELDDSLVPDEVRPLLLVLRPGGGALLVARSAEDASEQWIVGIPRQPAPVLHEVGSPDEVVRIVLDALELSSSPAPRSTATDDQG</sequence>
<evidence type="ECO:0000313" key="2">
    <source>
        <dbReference type="Proteomes" id="UP000198398"/>
    </source>
</evidence>
<accession>A0A220UAX1</accession>
<gene>
    <name evidence="1" type="ORF">CFK39_03625</name>
</gene>
<reference evidence="2" key="1">
    <citation type="submission" date="2017-07" db="EMBL/GenBank/DDBJ databases">
        <title>Brachybacterium sp. VR2415.</title>
        <authorList>
            <person name="Tak E.J."/>
            <person name="Bae J.-W."/>
        </authorList>
    </citation>
    <scope>NUCLEOTIDE SEQUENCE [LARGE SCALE GENOMIC DNA]</scope>
    <source>
        <strain evidence="2">VR2415</strain>
    </source>
</reference>
<dbReference type="RefSeq" id="WP_089064313.1">
    <property type="nucleotide sequence ID" value="NZ_CP022316.1"/>
</dbReference>
<proteinExistence type="predicted"/>